<sequence length="317" mass="35304">MQRKLLFLLILCTTILVGCRDDQFPSIDQHQSFLASMNILEPSMTFYGESGELIAEWKFDKGYSGALIVNNHVLFYGHQLTEADIYELSSGKLVSTIKTGVGSTNAYYDLTYKRVFITNSVRNSVTSFDTQGNKLDECSLGEYPMSMTSNNGLLYVINYKDSKLSIVNIDTMDLHDEWTINESSNGILIVPEKNTVWIGGHGKGNKANRTVDILDLKSGELQHQLDVSIMPVGFSRSEDEIYIINHGSNELHATNLDGQALWNIEIGANPFTVANFNGNVVVAGFDDHKIYILNDQKLIKTIDTGSGPFQLLVREVS</sequence>
<dbReference type="PANTHER" id="PTHR47197:SF3">
    <property type="entry name" value="DIHYDRO-HEME D1 DEHYDROGENASE"/>
    <property type="match status" value="1"/>
</dbReference>
<evidence type="ECO:0000313" key="1">
    <source>
        <dbReference type="EMBL" id="KGR79992.1"/>
    </source>
</evidence>
<dbReference type="SUPFAM" id="SSF51004">
    <property type="entry name" value="C-terminal (heme d1) domain of cytochrome cd1-nitrite reductase"/>
    <property type="match status" value="1"/>
</dbReference>
<accession>A0A0A3IYU4</accession>
<evidence type="ECO:0000313" key="2">
    <source>
        <dbReference type="Proteomes" id="UP000030416"/>
    </source>
</evidence>
<dbReference type="OrthoDB" id="120019at2"/>
<dbReference type="Proteomes" id="UP000030416">
    <property type="component" value="Unassembled WGS sequence"/>
</dbReference>
<dbReference type="EMBL" id="JPVN01000003">
    <property type="protein sequence ID" value="KGR79992.1"/>
    <property type="molecule type" value="Genomic_DNA"/>
</dbReference>
<dbReference type="AlphaFoldDB" id="A0A0A3IYU4"/>
<dbReference type="PROSITE" id="PS51257">
    <property type="entry name" value="PROKAR_LIPOPROTEIN"/>
    <property type="match status" value="1"/>
</dbReference>
<evidence type="ECO:0008006" key="3">
    <source>
        <dbReference type="Google" id="ProtNLM"/>
    </source>
</evidence>
<dbReference type="PANTHER" id="PTHR47197">
    <property type="entry name" value="PROTEIN NIRF"/>
    <property type="match status" value="1"/>
</dbReference>
<dbReference type="STRING" id="1384049.CD29_03270"/>
<protein>
    <recommendedName>
        <fullName evidence="3">Surface antigen</fullName>
    </recommendedName>
</protein>
<dbReference type="InterPro" id="IPR015943">
    <property type="entry name" value="WD40/YVTN_repeat-like_dom_sf"/>
</dbReference>
<dbReference type="eggNOG" id="COG3391">
    <property type="taxonomic scope" value="Bacteria"/>
</dbReference>
<keyword evidence="2" id="KW-1185">Reference proteome</keyword>
<organism evidence="1 2">
    <name type="scientific">Ureibacillus manganicus DSM 26584</name>
    <dbReference type="NCBI Taxonomy" id="1384049"/>
    <lineage>
        <taxon>Bacteria</taxon>
        <taxon>Bacillati</taxon>
        <taxon>Bacillota</taxon>
        <taxon>Bacilli</taxon>
        <taxon>Bacillales</taxon>
        <taxon>Caryophanaceae</taxon>
        <taxon>Ureibacillus</taxon>
    </lineage>
</organism>
<dbReference type="InterPro" id="IPR011048">
    <property type="entry name" value="Haem_d1_sf"/>
</dbReference>
<name>A0A0A3IYU4_9BACL</name>
<gene>
    <name evidence="1" type="ORF">CD29_03270</name>
</gene>
<dbReference type="InterPro" id="IPR051200">
    <property type="entry name" value="Host-pathogen_enzymatic-act"/>
</dbReference>
<proteinExistence type="predicted"/>
<reference evidence="1 2" key="1">
    <citation type="submission" date="2014-02" db="EMBL/GenBank/DDBJ databases">
        <title>Draft genome sequence of Lysinibacillus manganicus DSM 26584T.</title>
        <authorList>
            <person name="Zhang F."/>
            <person name="Wang G."/>
            <person name="Zhang L."/>
        </authorList>
    </citation>
    <scope>NUCLEOTIDE SEQUENCE [LARGE SCALE GENOMIC DNA]</scope>
    <source>
        <strain evidence="1 2">DSM 26584</strain>
    </source>
</reference>
<dbReference type="RefSeq" id="WP_036182771.1">
    <property type="nucleotide sequence ID" value="NZ_AVDA01000003.1"/>
</dbReference>
<dbReference type="Gene3D" id="2.130.10.10">
    <property type="entry name" value="YVTN repeat-like/Quinoprotein amine dehydrogenase"/>
    <property type="match status" value="2"/>
</dbReference>
<comment type="caution">
    <text evidence="1">The sequence shown here is derived from an EMBL/GenBank/DDBJ whole genome shotgun (WGS) entry which is preliminary data.</text>
</comment>